<gene>
    <name evidence="1" type="ORF">EGR_01750</name>
</gene>
<accession>W6V9G2</accession>
<reference evidence="1 2" key="1">
    <citation type="journal article" date="2013" name="Nat. Genet.">
        <title>The genome of the hydatid tapeworm Echinococcus granulosus.</title>
        <authorList>
            <person name="Zheng H."/>
            <person name="Zhang W."/>
            <person name="Zhang L."/>
            <person name="Zhang Z."/>
            <person name="Li J."/>
            <person name="Lu G."/>
            <person name="Zhu Y."/>
            <person name="Wang Y."/>
            <person name="Huang Y."/>
            <person name="Liu J."/>
            <person name="Kang H."/>
            <person name="Chen J."/>
            <person name="Wang L."/>
            <person name="Chen A."/>
            <person name="Yu S."/>
            <person name="Gao Z."/>
            <person name="Jin L."/>
            <person name="Gu W."/>
            <person name="Wang Z."/>
            <person name="Zhao L."/>
            <person name="Shi B."/>
            <person name="Wen H."/>
            <person name="Lin R."/>
            <person name="Jones M.K."/>
            <person name="Brejova B."/>
            <person name="Vinar T."/>
            <person name="Zhao G."/>
            <person name="McManus D.P."/>
            <person name="Chen Z."/>
            <person name="Zhou Y."/>
            <person name="Wang S."/>
        </authorList>
    </citation>
    <scope>NUCLEOTIDE SEQUENCE [LARGE SCALE GENOMIC DNA]</scope>
</reference>
<organism evidence="1 2">
    <name type="scientific">Echinococcus granulosus</name>
    <name type="common">Hydatid tapeworm</name>
    <dbReference type="NCBI Taxonomy" id="6210"/>
    <lineage>
        <taxon>Eukaryota</taxon>
        <taxon>Metazoa</taxon>
        <taxon>Spiralia</taxon>
        <taxon>Lophotrochozoa</taxon>
        <taxon>Platyhelminthes</taxon>
        <taxon>Cestoda</taxon>
        <taxon>Eucestoda</taxon>
        <taxon>Cyclophyllidea</taxon>
        <taxon>Taeniidae</taxon>
        <taxon>Echinococcus</taxon>
        <taxon>Echinococcus granulosus group</taxon>
    </lineage>
</organism>
<sequence>MRPSGLLKIQIYVEMAALRHQYEAQELLILSDNSSFHKSSMDLPAFWGEVEKWAIYFNFYCGFHKSLFKVEGRIISCCLNQMLKISTVQRAKLPYVFELPWSFDEELSFVECSRLRFSAVLRKYKTVQLEMKINRETHKIIQCLSNLLSHHASSPLLALKTVVPTHLGPIRIEESVLTPSFLVHWAKEIFLKGLWDNIDQVNMRKSFIRSSYSIGVCRYLFVLNRRFFLHCNELFCFMTYRLNIQFIPIEIKKE</sequence>
<evidence type="ECO:0000313" key="2">
    <source>
        <dbReference type="Proteomes" id="UP000019149"/>
    </source>
</evidence>
<name>W6V9G2_ECHGR</name>
<keyword evidence="2" id="KW-1185">Reference proteome</keyword>
<evidence type="ECO:0000313" key="1">
    <source>
        <dbReference type="EMBL" id="EUB63259.1"/>
    </source>
</evidence>
<dbReference type="Proteomes" id="UP000019149">
    <property type="component" value="Unassembled WGS sequence"/>
</dbReference>
<dbReference type="AlphaFoldDB" id="W6V9G2"/>
<dbReference type="KEGG" id="egl:EGR_01750"/>
<dbReference type="EMBL" id="APAU02000007">
    <property type="protein sequence ID" value="EUB63259.1"/>
    <property type="molecule type" value="Genomic_DNA"/>
</dbReference>
<dbReference type="CTD" id="36337465"/>
<comment type="caution">
    <text evidence="1">The sequence shown here is derived from an EMBL/GenBank/DDBJ whole genome shotgun (WGS) entry which is preliminary data.</text>
</comment>
<protein>
    <submittedName>
        <fullName evidence="1">Uncharacterized protein</fullName>
    </submittedName>
</protein>
<dbReference type="RefSeq" id="XP_024354455.1">
    <property type="nucleotide sequence ID" value="XM_024490999.1"/>
</dbReference>
<proteinExistence type="predicted"/>
<dbReference type="GeneID" id="36337465"/>